<organism evidence="2 3">
    <name type="scientific">Paenibacillus plantiphilus</name>
    <dbReference type="NCBI Taxonomy" id="2905650"/>
    <lineage>
        <taxon>Bacteria</taxon>
        <taxon>Bacillati</taxon>
        <taxon>Bacillota</taxon>
        <taxon>Bacilli</taxon>
        <taxon>Bacillales</taxon>
        <taxon>Paenibacillaceae</taxon>
        <taxon>Paenibacillus</taxon>
    </lineage>
</organism>
<sequence length="151" mass="16417">MKAGKPKFWMMALLVLCMVFAPITAQAGTASGPTGTASLTFSYDTFSWTVYPIFTPSTYSTTNTSGTIDIYRIVGGSEVHYKLINAGHINPGTTFYTTSSRPCGLPTGTYKAYLRTFVTRYSPTITISMPVVSETFTVTSSSESTPCYNNF</sequence>
<protein>
    <recommendedName>
        <fullName evidence="4">Secreted protein</fullName>
    </recommendedName>
</protein>
<feature type="chain" id="PRO_5045038989" description="Secreted protein" evidence="1">
    <location>
        <begin position="28"/>
        <end position="151"/>
    </location>
</feature>
<name>A0ABN8G349_9BACL</name>
<keyword evidence="3" id="KW-1185">Reference proteome</keyword>
<dbReference type="EMBL" id="CAKMMF010000002">
    <property type="protein sequence ID" value="CAH1192738.1"/>
    <property type="molecule type" value="Genomic_DNA"/>
</dbReference>
<gene>
    <name evidence="2" type="ORF">PAECIP111893_00324</name>
</gene>
<evidence type="ECO:0000313" key="3">
    <source>
        <dbReference type="Proteomes" id="UP000838686"/>
    </source>
</evidence>
<comment type="caution">
    <text evidence="2">The sequence shown here is derived from an EMBL/GenBank/DDBJ whole genome shotgun (WGS) entry which is preliminary data.</text>
</comment>
<reference evidence="2" key="1">
    <citation type="submission" date="2022-01" db="EMBL/GenBank/DDBJ databases">
        <authorList>
            <person name="Criscuolo A."/>
        </authorList>
    </citation>
    <scope>NUCLEOTIDE SEQUENCE</scope>
    <source>
        <strain evidence="2">CIP111893</strain>
    </source>
</reference>
<dbReference type="Proteomes" id="UP000838686">
    <property type="component" value="Unassembled WGS sequence"/>
</dbReference>
<keyword evidence="1" id="KW-0732">Signal</keyword>
<evidence type="ECO:0008006" key="4">
    <source>
        <dbReference type="Google" id="ProtNLM"/>
    </source>
</evidence>
<evidence type="ECO:0000313" key="2">
    <source>
        <dbReference type="EMBL" id="CAH1192738.1"/>
    </source>
</evidence>
<accession>A0ABN8G349</accession>
<proteinExistence type="predicted"/>
<feature type="signal peptide" evidence="1">
    <location>
        <begin position="1"/>
        <end position="27"/>
    </location>
</feature>
<evidence type="ECO:0000256" key="1">
    <source>
        <dbReference type="SAM" id="SignalP"/>
    </source>
</evidence>
<dbReference type="RefSeq" id="WP_236338556.1">
    <property type="nucleotide sequence ID" value="NZ_CAKMMF010000002.1"/>
</dbReference>